<sequence>MDQTLYQKNHQNSIKSNPFCKLFQNRSFLSSCELFVVVLAICEKQPKTRIEEGVEGGKVVVELSRIS</sequence>
<proteinExistence type="predicted"/>
<gene>
    <name evidence="1" type="ORF">GLOINDRAFT_18130</name>
</gene>
<dbReference type="AlphaFoldDB" id="U9UQH7"/>
<dbReference type="HOGENOM" id="CLU_2813639_0_0_1"/>
<dbReference type="EMBL" id="KI276985">
    <property type="protein sequence ID" value="ESA20803.1"/>
    <property type="molecule type" value="Genomic_DNA"/>
</dbReference>
<name>U9UQH7_RHIID</name>
<reference evidence="1" key="1">
    <citation type="submission" date="2013-07" db="EMBL/GenBank/DDBJ databases">
        <title>The genome of an arbuscular mycorrhizal fungus provides insights into the evolution of the oldest plant symbiosis.</title>
        <authorList>
            <consortium name="DOE Joint Genome Institute"/>
            <person name="Tisserant E."/>
            <person name="Malbreil M."/>
            <person name="Kuo A."/>
            <person name="Kohler A."/>
            <person name="Symeonidi A."/>
            <person name="Balestrini R."/>
            <person name="Charron P."/>
            <person name="Duensing N."/>
            <person name="Frei-dit-Frey N."/>
            <person name="Gianinazzi-Pearson V."/>
            <person name="Gilbert B."/>
            <person name="Handa Y."/>
            <person name="Hijri M."/>
            <person name="Kaul R."/>
            <person name="Kawaguchi M."/>
            <person name="Krajinski F."/>
            <person name="Lammers P."/>
            <person name="Lapierre D."/>
            <person name="Masclaux F.G."/>
            <person name="Murat C."/>
            <person name="Morin E."/>
            <person name="Ndikumana S."/>
            <person name="Pagni M."/>
            <person name="Petitpierre D."/>
            <person name="Requena N."/>
            <person name="Rosikiewicz P."/>
            <person name="Riley R."/>
            <person name="Saito K."/>
            <person name="San Clemente H."/>
            <person name="Shapiro H."/>
            <person name="van Tuinen D."/>
            <person name="Becard G."/>
            <person name="Bonfante P."/>
            <person name="Paszkowski U."/>
            <person name="Shachar-Hill Y."/>
            <person name="Young J.P."/>
            <person name="Sanders I.R."/>
            <person name="Henrissat B."/>
            <person name="Rensing S.A."/>
            <person name="Grigoriev I.V."/>
            <person name="Corradi N."/>
            <person name="Roux C."/>
            <person name="Martin F."/>
        </authorList>
    </citation>
    <scope>NUCLEOTIDE SEQUENCE</scope>
    <source>
        <strain evidence="1">DAOM 197198</strain>
    </source>
</reference>
<evidence type="ECO:0000313" key="1">
    <source>
        <dbReference type="EMBL" id="ESA20803.1"/>
    </source>
</evidence>
<accession>U9UQH7</accession>
<organism evidence="1">
    <name type="scientific">Rhizophagus irregularis (strain DAOM 181602 / DAOM 197198 / MUCL 43194)</name>
    <name type="common">Arbuscular mycorrhizal fungus</name>
    <name type="synonym">Glomus intraradices</name>
    <dbReference type="NCBI Taxonomy" id="747089"/>
    <lineage>
        <taxon>Eukaryota</taxon>
        <taxon>Fungi</taxon>
        <taxon>Fungi incertae sedis</taxon>
        <taxon>Mucoromycota</taxon>
        <taxon>Glomeromycotina</taxon>
        <taxon>Glomeromycetes</taxon>
        <taxon>Glomerales</taxon>
        <taxon>Glomeraceae</taxon>
        <taxon>Rhizophagus</taxon>
    </lineage>
</organism>
<protein>
    <submittedName>
        <fullName evidence="1">Uncharacterized protein</fullName>
    </submittedName>
</protein>